<dbReference type="Proteomes" id="UP001497497">
    <property type="component" value="Unassembled WGS sequence"/>
</dbReference>
<evidence type="ECO:0000313" key="3">
    <source>
        <dbReference type="Proteomes" id="UP001497497"/>
    </source>
</evidence>
<dbReference type="InterPro" id="IPR016024">
    <property type="entry name" value="ARM-type_fold"/>
</dbReference>
<dbReference type="PANTHER" id="PTHR11223">
    <property type="entry name" value="EXPORTIN 1/5"/>
    <property type="match status" value="1"/>
</dbReference>
<reference evidence="2 3" key="1">
    <citation type="submission" date="2024-04" db="EMBL/GenBank/DDBJ databases">
        <authorList>
            <consortium name="Genoscope - CEA"/>
            <person name="William W."/>
        </authorList>
    </citation>
    <scope>NUCLEOTIDE SEQUENCE [LARGE SCALE GENOMIC DNA]</scope>
</reference>
<dbReference type="GO" id="GO:0005737">
    <property type="term" value="C:cytoplasm"/>
    <property type="evidence" value="ECO:0007669"/>
    <property type="project" value="TreeGrafter"/>
</dbReference>
<protein>
    <recommendedName>
        <fullName evidence="1">Exportin-1/Importin-beta-like domain-containing protein</fullName>
    </recommendedName>
</protein>
<gene>
    <name evidence="2" type="ORF">GSLYS_00001704001</name>
</gene>
<dbReference type="InterPro" id="IPR011989">
    <property type="entry name" value="ARM-like"/>
</dbReference>
<feature type="non-terminal residue" evidence="2">
    <location>
        <position position="213"/>
    </location>
</feature>
<dbReference type="GO" id="GO:0006405">
    <property type="term" value="P:RNA export from nucleus"/>
    <property type="evidence" value="ECO:0007669"/>
    <property type="project" value="TreeGrafter"/>
</dbReference>
<dbReference type="GO" id="GO:0005634">
    <property type="term" value="C:nucleus"/>
    <property type="evidence" value="ECO:0007669"/>
    <property type="project" value="TreeGrafter"/>
</dbReference>
<dbReference type="Pfam" id="PF08389">
    <property type="entry name" value="Xpo1"/>
    <property type="match status" value="1"/>
</dbReference>
<dbReference type="SUPFAM" id="SSF48371">
    <property type="entry name" value="ARM repeat"/>
    <property type="match status" value="1"/>
</dbReference>
<evidence type="ECO:0000259" key="1">
    <source>
        <dbReference type="Pfam" id="PF08389"/>
    </source>
</evidence>
<dbReference type="AlphaFoldDB" id="A0AAV2H405"/>
<proteinExistence type="predicted"/>
<dbReference type="PANTHER" id="PTHR11223:SF3">
    <property type="entry name" value="EXPORTIN-5"/>
    <property type="match status" value="1"/>
</dbReference>
<name>A0AAV2H405_LYMST</name>
<comment type="caution">
    <text evidence="2">The sequence shown here is derived from an EMBL/GenBank/DDBJ whole genome shotgun (WGS) entry which is preliminary data.</text>
</comment>
<feature type="domain" description="Exportin-1/Importin-beta-like" evidence="1">
    <location>
        <begin position="19"/>
        <end position="173"/>
    </location>
</feature>
<dbReference type="GO" id="GO:0005049">
    <property type="term" value="F:nuclear export signal receptor activity"/>
    <property type="evidence" value="ECO:0007669"/>
    <property type="project" value="InterPro"/>
</dbReference>
<dbReference type="GO" id="GO:0006611">
    <property type="term" value="P:protein export from nucleus"/>
    <property type="evidence" value="ECO:0007669"/>
    <property type="project" value="InterPro"/>
</dbReference>
<keyword evidence="3" id="KW-1185">Reference proteome</keyword>
<dbReference type="InterPro" id="IPR045065">
    <property type="entry name" value="XPO1/5"/>
</dbReference>
<dbReference type="GO" id="GO:0042565">
    <property type="term" value="C:RNA nuclear export complex"/>
    <property type="evidence" value="ECO:0007669"/>
    <property type="project" value="TreeGrafter"/>
</dbReference>
<accession>A0AAV2H405</accession>
<dbReference type="GO" id="GO:0003723">
    <property type="term" value="F:RNA binding"/>
    <property type="evidence" value="ECO:0007669"/>
    <property type="project" value="TreeGrafter"/>
</dbReference>
<dbReference type="Gene3D" id="1.25.10.10">
    <property type="entry name" value="Leucine-rich Repeat Variant"/>
    <property type="match status" value="1"/>
</dbReference>
<evidence type="ECO:0000313" key="2">
    <source>
        <dbReference type="EMBL" id="CAL1527527.1"/>
    </source>
</evidence>
<dbReference type="EMBL" id="CAXITT010000019">
    <property type="protein sequence ID" value="CAL1527527.1"/>
    <property type="molecule type" value="Genomic_DNA"/>
</dbReference>
<sequence length="213" mass="24347">MIIYILVFQGTKDILEEAQHIKDGVSRVLVELLKREWPQLWDNLFTYFTVFCQNGETQTELILQTLSRLTEDVVRFQNLPHSRRRELLESLTSAMGSIFPFFLYTLNKNLKAYQSQSGKTSEKACKICQVVLETLTAFVDWVNITYITESNLLPLLCSLLLDKNLCLQASECLLLIVGRKGTPSERMPLLFTEETMTVLLEAANNATDNITES</sequence>
<organism evidence="2 3">
    <name type="scientific">Lymnaea stagnalis</name>
    <name type="common">Great pond snail</name>
    <name type="synonym">Helix stagnalis</name>
    <dbReference type="NCBI Taxonomy" id="6523"/>
    <lineage>
        <taxon>Eukaryota</taxon>
        <taxon>Metazoa</taxon>
        <taxon>Spiralia</taxon>
        <taxon>Lophotrochozoa</taxon>
        <taxon>Mollusca</taxon>
        <taxon>Gastropoda</taxon>
        <taxon>Heterobranchia</taxon>
        <taxon>Euthyneura</taxon>
        <taxon>Panpulmonata</taxon>
        <taxon>Hygrophila</taxon>
        <taxon>Lymnaeoidea</taxon>
        <taxon>Lymnaeidae</taxon>
        <taxon>Lymnaea</taxon>
    </lineage>
</organism>
<dbReference type="InterPro" id="IPR013598">
    <property type="entry name" value="Exportin-1/Importin-b-like"/>
</dbReference>